<dbReference type="PANTHER" id="PTHR31357:SF5">
    <property type="entry name" value="SERPENTINE RECEPTOR CLASS ALPHA-1-RELATED"/>
    <property type="match status" value="1"/>
</dbReference>
<gene>
    <name evidence="7" type="primary">Acey_s0066.g3745</name>
    <name evidence="7" type="ORF">Y032_0066g3745</name>
</gene>
<sequence length="151" mass="16677">MCTGETQSDSLQITQLIRYLVINDPCEVGLPPAVCLTLRLPATACMISFAALQFAILLERAVALWKHRDYDTYRSYVGLILIAICIIISLLATFWIVADIDVNERQAFCSAATSRTAHRVTSVNIGICCLDICNLLGIVAILIFNNLVTKR</sequence>
<evidence type="ECO:0000256" key="2">
    <source>
        <dbReference type="ARBA" id="ARBA00022692"/>
    </source>
</evidence>
<comment type="caution">
    <text evidence="7">The sequence shown here is derived from an EMBL/GenBank/DDBJ whole genome shotgun (WGS) entry which is preliminary data.</text>
</comment>
<dbReference type="AlphaFoldDB" id="A0A016TZY7"/>
<comment type="subcellular location">
    <subcellularLocation>
        <location evidence="1">Membrane</location>
        <topology evidence="1">Multi-pass membrane protein</topology>
    </subcellularLocation>
</comment>
<evidence type="ECO:0000256" key="5">
    <source>
        <dbReference type="ARBA" id="ARBA00037994"/>
    </source>
</evidence>
<dbReference type="PANTHER" id="PTHR31357">
    <property type="entry name" value="SERPENTINE RECEPTOR CLASS ALPHA-10"/>
    <property type="match status" value="1"/>
</dbReference>
<keyword evidence="4 6" id="KW-0472">Membrane</keyword>
<feature type="transmembrane region" description="Helical" evidence="6">
    <location>
        <begin position="79"/>
        <end position="98"/>
    </location>
</feature>
<organism evidence="7 8">
    <name type="scientific">Ancylostoma ceylanicum</name>
    <dbReference type="NCBI Taxonomy" id="53326"/>
    <lineage>
        <taxon>Eukaryota</taxon>
        <taxon>Metazoa</taxon>
        <taxon>Ecdysozoa</taxon>
        <taxon>Nematoda</taxon>
        <taxon>Chromadorea</taxon>
        <taxon>Rhabditida</taxon>
        <taxon>Rhabditina</taxon>
        <taxon>Rhabditomorpha</taxon>
        <taxon>Strongyloidea</taxon>
        <taxon>Ancylostomatidae</taxon>
        <taxon>Ancylostomatinae</taxon>
        <taxon>Ancylostoma</taxon>
    </lineage>
</organism>
<evidence type="ECO:0000256" key="4">
    <source>
        <dbReference type="ARBA" id="ARBA00023136"/>
    </source>
</evidence>
<dbReference type="OrthoDB" id="5820030at2759"/>
<evidence type="ECO:0000313" key="8">
    <source>
        <dbReference type="Proteomes" id="UP000024635"/>
    </source>
</evidence>
<comment type="similarity">
    <text evidence="5">Belongs to the nematode receptor-like protein sra family.</text>
</comment>
<dbReference type="Pfam" id="PF10292">
    <property type="entry name" value="7TM_GPCR_Srab"/>
    <property type="match status" value="1"/>
</dbReference>
<keyword evidence="8" id="KW-1185">Reference proteome</keyword>
<dbReference type="EMBL" id="JARK01001402">
    <property type="protein sequence ID" value="EYC08405.1"/>
    <property type="molecule type" value="Genomic_DNA"/>
</dbReference>
<evidence type="ECO:0000256" key="1">
    <source>
        <dbReference type="ARBA" id="ARBA00004141"/>
    </source>
</evidence>
<accession>A0A016TZY7</accession>
<name>A0A016TZY7_9BILA</name>
<protein>
    <submittedName>
        <fullName evidence="7">Uncharacterized protein</fullName>
    </submittedName>
</protein>
<evidence type="ECO:0000256" key="6">
    <source>
        <dbReference type="SAM" id="Phobius"/>
    </source>
</evidence>
<dbReference type="InterPro" id="IPR051080">
    <property type="entry name" value="Nematode_rcpt-like_serp_alpha"/>
</dbReference>
<keyword evidence="3 6" id="KW-1133">Transmembrane helix</keyword>
<proteinExistence type="inferred from homology"/>
<reference evidence="8" key="1">
    <citation type="journal article" date="2015" name="Nat. Genet.">
        <title>The genome and transcriptome of the zoonotic hookworm Ancylostoma ceylanicum identify infection-specific gene families.</title>
        <authorList>
            <person name="Schwarz E.M."/>
            <person name="Hu Y."/>
            <person name="Antoshechkin I."/>
            <person name="Miller M.M."/>
            <person name="Sternberg P.W."/>
            <person name="Aroian R.V."/>
        </authorList>
    </citation>
    <scope>NUCLEOTIDE SEQUENCE</scope>
    <source>
        <strain evidence="8">HY135</strain>
    </source>
</reference>
<dbReference type="GO" id="GO:0016020">
    <property type="term" value="C:membrane"/>
    <property type="evidence" value="ECO:0007669"/>
    <property type="project" value="UniProtKB-SubCell"/>
</dbReference>
<feature type="transmembrane region" description="Helical" evidence="6">
    <location>
        <begin position="123"/>
        <end position="148"/>
    </location>
</feature>
<evidence type="ECO:0000256" key="3">
    <source>
        <dbReference type="ARBA" id="ARBA00022989"/>
    </source>
</evidence>
<dbReference type="GO" id="GO:0004984">
    <property type="term" value="F:olfactory receptor activity"/>
    <property type="evidence" value="ECO:0007669"/>
    <property type="project" value="TreeGrafter"/>
</dbReference>
<feature type="transmembrane region" description="Helical" evidence="6">
    <location>
        <begin position="38"/>
        <end position="58"/>
    </location>
</feature>
<dbReference type="InterPro" id="IPR019408">
    <property type="entry name" value="7TM_GPCR_serpentine_rcpt_Srab"/>
</dbReference>
<evidence type="ECO:0000313" key="7">
    <source>
        <dbReference type="EMBL" id="EYC08405.1"/>
    </source>
</evidence>
<keyword evidence="2 6" id="KW-0812">Transmembrane</keyword>
<dbReference type="Proteomes" id="UP000024635">
    <property type="component" value="Unassembled WGS sequence"/>
</dbReference>